<dbReference type="InterPro" id="IPR003834">
    <property type="entry name" value="Cyt_c_assmbl_TM_dom"/>
</dbReference>
<keyword evidence="3 7" id="KW-0812">Transmembrane</keyword>
<keyword evidence="10" id="KW-1185">Reference proteome</keyword>
<evidence type="ECO:0000256" key="5">
    <source>
        <dbReference type="ARBA" id="ARBA00022989"/>
    </source>
</evidence>
<dbReference type="Gene3D" id="3.40.30.10">
    <property type="entry name" value="Glutaredoxin"/>
    <property type="match status" value="1"/>
</dbReference>
<protein>
    <submittedName>
        <fullName evidence="9">Protein-disulfide reductase</fullName>
    </submittedName>
</protein>
<dbReference type="InterPro" id="IPR036249">
    <property type="entry name" value="Thioredoxin-like_sf"/>
</dbReference>
<feature type="transmembrane region" description="Helical" evidence="7">
    <location>
        <begin position="435"/>
        <end position="459"/>
    </location>
</feature>
<dbReference type="Pfam" id="PF13899">
    <property type="entry name" value="Thioredoxin_7"/>
    <property type="match status" value="1"/>
</dbReference>
<keyword evidence="2" id="KW-1003">Cell membrane</keyword>
<evidence type="ECO:0000256" key="2">
    <source>
        <dbReference type="ARBA" id="ARBA00022475"/>
    </source>
</evidence>
<keyword evidence="5 7" id="KW-1133">Transmembrane helix</keyword>
<name>A0A1R4H8Z1_9GAMM</name>
<proteinExistence type="predicted"/>
<dbReference type="GO" id="GO:0045454">
    <property type="term" value="P:cell redox homeostasis"/>
    <property type="evidence" value="ECO:0007669"/>
    <property type="project" value="TreeGrafter"/>
</dbReference>
<dbReference type="Proteomes" id="UP000195667">
    <property type="component" value="Unassembled WGS sequence"/>
</dbReference>
<keyword evidence="4" id="KW-0201">Cytochrome c-type biogenesis</keyword>
<dbReference type="AlphaFoldDB" id="A0A1R4H8Z1"/>
<feature type="domain" description="Thioredoxin" evidence="8">
    <location>
        <begin position="491"/>
        <end position="641"/>
    </location>
</feature>
<reference evidence="10" key="1">
    <citation type="submission" date="2017-02" db="EMBL/GenBank/DDBJ databases">
        <authorList>
            <person name="Daims H."/>
        </authorList>
    </citation>
    <scope>NUCLEOTIDE SEQUENCE [LARGE SCALE GENOMIC DNA]</scope>
</reference>
<evidence type="ECO:0000256" key="3">
    <source>
        <dbReference type="ARBA" id="ARBA00022692"/>
    </source>
</evidence>
<dbReference type="PROSITE" id="PS51352">
    <property type="entry name" value="THIOREDOXIN_2"/>
    <property type="match status" value="1"/>
</dbReference>
<organism evidence="9 10">
    <name type="scientific">Crenothrix polyspora</name>
    <dbReference type="NCBI Taxonomy" id="360316"/>
    <lineage>
        <taxon>Bacteria</taxon>
        <taxon>Pseudomonadati</taxon>
        <taxon>Pseudomonadota</taxon>
        <taxon>Gammaproteobacteria</taxon>
        <taxon>Methylococcales</taxon>
        <taxon>Crenotrichaceae</taxon>
        <taxon>Crenothrix</taxon>
    </lineage>
</organism>
<dbReference type="PANTHER" id="PTHR32234">
    <property type="entry name" value="THIOL:DISULFIDE INTERCHANGE PROTEIN DSBD"/>
    <property type="match status" value="1"/>
</dbReference>
<dbReference type="Pfam" id="PF02683">
    <property type="entry name" value="DsbD_TM"/>
    <property type="match status" value="2"/>
</dbReference>
<keyword evidence="6 7" id="KW-0472">Membrane</keyword>
<evidence type="ECO:0000256" key="7">
    <source>
        <dbReference type="SAM" id="Phobius"/>
    </source>
</evidence>
<dbReference type="RefSeq" id="WP_087143503.1">
    <property type="nucleotide sequence ID" value="NZ_FUKI01000108.1"/>
</dbReference>
<sequence length="641" mass="68826">MLKNNLPIILIFLLALLWIDMAFAQAPKVQVGVTAINANTWPTQYKITLTVPKDHHAYLDAGAENIYIPVAFDTDAKLASAGIAISKLEKPLGVKDDEVKANVLRDQGDFIVTLAQTGKVATAANTGVAIDYQLCNDVTHVCFRPQHTQAEIPLPVGGALAKTAINNTDEASLSFTDKLLSLFKDNKDNAIIMFGLMLMAGLLSVATPCVYPMLPITSMFIVNRANGNKDKEKQHAGAYMVGMVGTYVMLGLLAGMTGGAFNTFMQSATVNLVFAVFFAFFAIALLGFYELSFMQNEVHGLDQKTTRVNGLGGTWLMGTVAGLVISPCVGPIVFALLLQVADNIAAKSDAMALANQAMGFWDKFAVAGQGGLMMGGFGLGVALPFFIISVVKFKKLPKAGYWMNNVKYAFGFAILYFAYVYFAKGMGVLGVSPSVTASLAIGMVAIWIAVVHCHVLSLLPRDAMPNEKMHHYCGVVSLLIGGWLVVSGMGNLPFMAAVQAELLASNGAQVVAVAGGKGAVHEEAGITWYRNFAEAQKVAQKTGKPIFIDFYASWCANCTAFKEEAASNDSLNKALREKAIAVKLIDKEPDFEKFRSDPNHRPLKVGLPYFAILSPDGKVTWSGTDYKATEKMVSVLDSGAV</sequence>
<feature type="transmembrane region" description="Helical" evidence="7">
    <location>
        <begin position="372"/>
        <end position="393"/>
    </location>
</feature>
<feature type="transmembrane region" description="Helical" evidence="7">
    <location>
        <begin position="235"/>
        <end position="256"/>
    </location>
</feature>
<feature type="transmembrane region" description="Helical" evidence="7">
    <location>
        <begin position="471"/>
        <end position="490"/>
    </location>
</feature>
<evidence type="ECO:0000313" key="10">
    <source>
        <dbReference type="Proteomes" id="UP000195667"/>
    </source>
</evidence>
<dbReference type="GO" id="GO:0017004">
    <property type="term" value="P:cytochrome complex assembly"/>
    <property type="evidence" value="ECO:0007669"/>
    <property type="project" value="UniProtKB-KW"/>
</dbReference>
<evidence type="ECO:0000313" key="9">
    <source>
        <dbReference type="EMBL" id="SJM92693.1"/>
    </source>
</evidence>
<dbReference type="EMBL" id="FUKI01000108">
    <property type="protein sequence ID" value="SJM92693.1"/>
    <property type="molecule type" value="Genomic_DNA"/>
</dbReference>
<comment type="subcellular location">
    <subcellularLocation>
        <location evidence="1">Cell membrane</location>
        <topology evidence="1">Multi-pass membrane protein</topology>
    </subcellularLocation>
</comment>
<gene>
    <name evidence="9" type="ORF">CRENPOLYSF1_330007</name>
</gene>
<accession>A0A1R4H8Z1</accession>
<dbReference type="PANTHER" id="PTHR32234:SF0">
    <property type="entry name" value="THIOL:DISULFIDE INTERCHANGE PROTEIN DSBD"/>
    <property type="match status" value="1"/>
</dbReference>
<dbReference type="SUPFAM" id="SSF52833">
    <property type="entry name" value="Thioredoxin-like"/>
    <property type="match status" value="1"/>
</dbReference>
<feature type="transmembrane region" description="Helical" evidence="7">
    <location>
        <begin position="268"/>
        <end position="289"/>
    </location>
</feature>
<evidence type="ECO:0000259" key="8">
    <source>
        <dbReference type="PROSITE" id="PS51352"/>
    </source>
</evidence>
<dbReference type="GO" id="GO:0006520">
    <property type="term" value="P:amino acid metabolic process"/>
    <property type="evidence" value="ECO:0007669"/>
    <property type="project" value="InterPro"/>
</dbReference>
<dbReference type="GO" id="GO:0005886">
    <property type="term" value="C:plasma membrane"/>
    <property type="evidence" value="ECO:0007669"/>
    <property type="project" value="UniProtKB-SubCell"/>
</dbReference>
<feature type="transmembrane region" description="Helical" evidence="7">
    <location>
        <begin position="310"/>
        <end position="338"/>
    </location>
</feature>
<dbReference type="OrthoDB" id="9811036at2"/>
<evidence type="ECO:0000256" key="6">
    <source>
        <dbReference type="ARBA" id="ARBA00023136"/>
    </source>
</evidence>
<dbReference type="GO" id="GO:0015035">
    <property type="term" value="F:protein-disulfide reductase activity"/>
    <property type="evidence" value="ECO:0007669"/>
    <property type="project" value="TreeGrafter"/>
</dbReference>
<dbReference type="InterPro" id="IPR013766">
    <property type="entry name" value="Thioredoxin_domain"/>
</dbReference>
<evidence type="ECO:0000256" key="1">
    <source>
        <dbReference type="ARBA" id="ARBA00004651"/>
    </source>
</evidence>
<feature type="transmembrane region" description="Helical" evidence="7">
    <location>
        <begin position="405"/>
        <end position="423"/>
    </location>
</feature>
<feature type="transmembrane region" description="Helical" evidence="7">
    <location>
        <begin position="190"/>
        <end position="214"/>
    </location>
</feature>
<evidence type="ECO:0000256" key="4">
    <source>
        <dbReference type="ARBA" id="ARBA00022748"/>
    </source>
</evidence>